<dbReference type="PROSITE" id="PS51272">
    <property type="entry name" value="SLH"/>
    <property type="match status" value="1"/>
</dbReference>
<accession>A0ABT1S960</accession>
<dbReference type="Pfam" id="PF16244">
    <property type="entry name" value="DUF4901"/>
    <property type="match status" value="2"/>
</dbReference>
<dbReference type="InterPro" id="IPR032599">
    <property type="entry name" value="YcdB/YcdC_rep_domain"/>
</dbReference>
<proteinExistence type="predicted"/>
<comment type="caution">
    <text evidence="2">The sequence shown here is derived from an EMBL/GenBank/DDBJ whole genome shotgun (WGS) entry which is preliminary data.</text>
</comment>
<feature type="domain" description="SLH" evidence="1">
    <location>
        <begin position="644"/>
        <end position="700"/>
    </location>
</feature>
<keyword evidence="3" id="KW-1185">Reference proteome</keyword>
<reference evidence="2 3" key="1">
    <citation type="submission" date="2022-06" db="EMBL/GenBank/DDBJ databases">
        <title>Isolation of gut microbiota from human fecal samples.</title>
        <authorList>
            <person name="Pamer E.G."/>
            <person name="Barat B."/>
            <person name="Waligurski E."/>
            <person name="Medina S."/>
            <person name="Paddock L."/>
            <person name="Mostad J."/>
        </authorList>
    </citation>
    <scope>NUCLEOTIDE SEQUENCE [LARGE SCALE GENOMIC DNA]</scope>
    <source>
        <strain evidence="2 3">DFI.7.95</strain>
    </source>
</reference>
<protein>
    <submittedName>
        <fullName evidence="2">S-layer homology domain-containing protein</fullName>
    </submittedName>
</protein>
<evidence type="ECO:0000313" key="3">
    <source>
        <dbReference type="Proteomes" id="UP001524478"/>
    </source>
</evidence>
<dbReference type="Pfam" id="PF00395">
    <property type="entry name" value="SLH"/>
    <property type="match status" value="1"/>
</dbReference>
<organism evidence="2 3">
    <name type="scientific">Tissierella carlieri</name>
    <dbReference type="NCBI Taxonomy" id="689904"/>
    <lineage>
        <taxon>Bacteria</taxon>
        <taxon>Bacillati</taxon>
        <taxon>Bacillota</taxon>
        <taxon>Tissierellia</taxon>
        <taxon>Tissierellales</taxon>
        <taxon>Tissierellaceae</taxon>
        <taxon>Tissierella</taxon>
    </lineage>
</organism>
<dbReference type="InterPro" id="IPR001119">
    <property type="entry name" value="SLH_dom"/>
</dbReference>
<sequence>MKKVSILLLTAMVIISGLIPSRVYGENNYDKKLEEAILKCKKLFNISDKYDKFTSDVSSYDGVTNFYLNWVDSGEKLDTISVNIDSDGNIIFYDSYPPVYEEPSSKLPNYTKDEAQKFAIEFIAKVDPDIAKEIKLIPENYPTSSMDTQYYFNFKRYVNDIQFPENSVTVNVNKYTGEIRHYYVSWDRKAVFPSPEKAITLDKGKEAYRREIGIKPIYKTNNYYYRPMHINGEEEDYYLAYSIFGPSKGIDAFTGKKVNLSYYGPYYGAEENAKAMDSGAGLTPEEQASVDKLSGLLDEKSAEKKAREILNIDSSYKLNGKNLYNNYKNPGDFNWYLYFNKEISKDNLLYMDVVLDAKTGEIINFNKGINYGENPKPKISKDKALDIAKEFIKKMQPIKVDQIELMEDQYTEENQLTYNFNFIRKDGDIYVENDRIHVGVDGVGAEVYSYNLDWFKGNLPPKDKLIPIDDAYKILWDKIGLELMYTKTYDQTKTEGQNFEIKLVYALNQNKPAIISGTTGEILDYSGKPYEEMKQISYKDIDSSYAKDKIITLAEYGIGFKEEEFKPKDKIKQKDFVYILWKSMNQYRTDNITEDEIYKSIISAGYMKEGEKNPNKIVTKEEAIKYIIRVMRMDKVAEIDGIYKDIFKDDKDISKGLKGYINIGYGLKIISGDGEGNINPKYELNREDAANMIYNYMFNQ</sequence>
<dbReference type="RefSeq" id="WP_256311061.1">
    <property type="nucleotide sequence ID" value="NZ_JANGAC010000004.1"/>
</dbReference>
<evidence type="ECO:0000313" key="2">
    <source>
        <dbReference type="EMBL" id="MCQ4922984.1"/>
    </source>
</evidence>
<evidence type="ECO:0000259" key="1">
    <source>
        <dbReference type="PROSITE" id="PS51272"/>
    </source>
</evidence>
<name>A0ABT1S960_9FIRM</name>
<gene>
    <name evidence="2" type="ORF">NE686_07815</name>
</gene>
<dbReference type="Proteomes" id="UP001524478">
    <property type="component" value="Unassembled WGS sequence"/>
</dbReference>
<dbReference type="EMBL" id="JANGAC010000004">
    <property type="protein sequence ID" value="MCQ4922984.1"/>
    <property type="molecule type" value="Genomic_DNA"/>
</dbReference>